<gene>
    <name evidence="1" type="ORF">COU33_01210</name>
</gene>
<dbReference type="SUPFAM" id="SSF52540">
    <property type="entry name" value="P-loop containing nucleoside triphosphate hydrolases"/>
    <property type="match status" value="1"/>
</dbReference>
<sequence length="123" mass="13890">QFSQDILSEVLAQDVLKDKNSLVVIDGIRRPGDMAHLKEIPGFILVHIFADLDTRYTRLTHRGENTDDNKKTKEAFIADHKREAELKIVDIAAEATEYIDNNGTLEALHAQLDALVQKYESSD</sequence>
<organism evidence="1 2">
    <name type="scientific">Candidatus Magasanikbacteria bacterium CG10_big_fil_rev_8_21_14_0_10_43_6</name>
    <dbReference type="NCBI Taxonomy" id="1974650"/>
    <lineage>
        <taxon>Bacteria</taxon>
        <taxon>Candidatus Magasanikiibacteriota</taxon>
    </lineage>
</organism>
<dbReference type="PANTHER" id="PTHR41930">
    <property type="entry name" value="UPF0200 PROTEIN MJ1399"/>
    <property type="match status" value="1"/>
</dbReference>
<accession>A0A2M6W1X4</accession>
<dbReference type="PANTHER" id="PTHR41930:SF1">
    <property type="entry name" value="DEPHOSPHO-COA KINASE"/>
    <property type="match status" value="1"/>
</dbReference>
<feature type="non-terminal residue" evidence="1">
    <location>
        <position position="1"/>
    </location>
</feature>
<dbReference type="Proteomes" id="UP000229362">
    <property type="component" value="Unassembled WGS sequence"/>
</dbReference>
<evidence type="ECO:0000313" key="1">
    <source>
        <dbReference type="EMBL" id="PIT86793.1"/>
    </source>
</evidence>
<evidence type="ECO:0008006" key="3">
    <source>
        <dbReference type="Google" id="ProtNLM"/>
    </source>
</evidence>
<proteinExistence type="predicted"/>
<evidence type="ECO:0000313" key="2">
    <source>
        <dbReference type="Proteomes" id="UP000229362"/>
    </source>
</evidence>
<name>A0A2M6W1X4_9BACT</name>
<comment type="caution">
    <text evidence="1">The sequence shown here is derived from an EMBL/GenBank/DDBJ whole genome shotgun (WGS) entry which is preliminary data.</text>
</comment>
<dbReference type="AlphaFoldDB" id="A0A2M6W1X4"/>
<dbReference type="InterPro" id="IPR027417">
    <property type="entry name" value="P-loop_NTPase"/>
</dbReference>
<dbReference type="Gene3D" id="3.40.50.300">
    <property type="entry name" value="P-loop containing nucleotide triphosphate hydrolases"/>
    <property type="match status" value="1"/>
</dbReference>
<dbReference type="EMBL" id="PFBZ01000054">
    <property type="protein sequence ID" value="PIT86793.1"/>
    <property type="molecule type" value="Genomic_DNA"/>
</dbReference>
<reference evidence="2" key="1">
    <citation type="submission" date="2017-09" db="EMBL/GenBank/DDBJ databases">
        <title>Depth-based differentiation of microbial function through sediment-hosted aquifers and enrichment of novel symbionts in the deep terrestrial subsurface.</title>
        <authorList>
            <person name="Probst A.J."/>
            <person name="Ladd B."/>
            <person name="Jarett J.K."/>
            <person name="Geller-Mcgrath D.E."/>
            <person name="Sieber C.M.K."/>
            <person name="Emerson J.B."/>
            <person name="Anantharaman K."/>
            <person name="Thomas B.C."/>
            <person name="Malmstrom R."/>
            <person name="Stieglmeier M."/>
            <person name="Klingl A."/>
            <person name="Woyke T."/>
            <person name="Ryan C.M."/>
            <person name="Banfield J.F."/>
        </authorList>
    </citation>
    <scope>NUCLEOTIDE SEQUENCE [LARGE SCALE GENOMIC DNA]</scope>
</reference>
<protein>
    <recommendedName>
        <fullName evidence="3">Dephospho-CoA kinase</fullName>
    </recommendedName>
</protein>